<reference evidence="1 2" key="1">
    <citation type="submission" date="2020-06" db="EMBL/GenBank/DDBJ databases">
        <title>Transcriptomic and genomic resources for Thalictrum thalictroides and T. hernandezii: Facilitating candidate gene discovery in an emerging model plant lineage.</title>
        <authorList>
            <person name="Arias T."/>
            <person name="Riano-Pachon D.M."/>
            <person name="Di Stilio V.S."/>
        </authorList>
    </citation>
    <scope>NUCLEOTIDE SEQUENCE [LARGE SCALE GENOMIC DNA]</scope>
    <source>
        <strain evidence="2">cv. WT478/WT964</strain>
        <tissue evidence="1">Leaves</tissue>
    </source>
</reference>
<protein>
    <recommendedName>
        <fullName evidence="3">Pentatricopeptide repeat-containing protein</fullName>
    </recommendedName>
</protein>
<accession>A0A7J6VMP6</accession>
<organism evidence="1 2">
    <name type="scientific">Thalictrum thalictroides</name>
    <name type="common">Rue-anemone</name>
    <name type="synonym">Anemone thalictroides</name>
    <dbReference type="NCBI Taxonomy" id="46969"/>
    <lineage>
        <taxon>Eukaryota</taxon>
        <taxon>Viridiplantae</taxon>
        <taxon>Streptophyta</taxon>
        <taxon>Embryophyta</taxon>
        <taxon>Tracheophyta</taxon>
        <taxon>Spermatophyta</taxon>
        <taxon>Magnoliopsida</taxon>
        <taxon>Ranunculales</taxon>
        <taxon>Ranunculaceae</taxon>
        <taxon>Thalictroideae</taxon>
        <taxon>Thalictrum</taxon>
    </lineage>
</organism>
<sequence length="71" mass="7989">MGEDEEASKLFKQALMENLKVDDFTWLGTIVLLKEIYMVSDGLQVRNLGAWNSMLVACAQHGHVHVATNRD</sequence>
<dbReference type="Proteomes" id="UP000554482">
    <property type="component" value="Unassembled WGS sequence"/>
</dbReference>
<evidence type="ECO:0000313" key="2">
    <source>
        <dbReference type="Proteomes" id="UP000554482"/>
    </source>
</evidence>
<gene>
    <name evidence="1" type="ORF">FRX31_024514</name>
</gene>
<proteinExistence type="predicted"/>
<name>A0A7J6VMP6_THATH</name>
<comment type="caution">
    <text evidence="1">The sequence shown here is derived from an EMBL/GenBank/DDBJ whole genome shotgun (WGS) entry which is preliminary data.</text>
</comment>
<dbReference type="EMBL" id="JABWDY010030087">
    <property type="protein sequence ID" value="KAF5185898.1"/>
    <property type="molecule type" value="Genomic_DNA"/>
</dbReference>
<evidence type="ECO:0000313" key="1">
    <source>
        <dbReference type="EMBL" id="KAF5185898.1"/>
    </source>
</evidence>
<evidence type="ECO:0008006" key="3">
    <source>
        <dbReference type="Google" id="ProtNLM"/>
    </source>
</evidence>
<dbReference type="AlphaFoldDB" id="A0A7J6VMP6"/>
<keyword evidence="2" id="KW-1185">Reference proteome</keyword>